<dbReference type="STRING" id="4536.A0A0E0FKE0"/>
<sequence length="189" mass="20913">MAGSISSDDLPQDGFRIIYRCLQLGVGQLYATRGCAGHWLHLRRPNRRATDLLPCLRWWFFKGQLSFPGFTKRREKSRQMSEIPTCQVSHLSSLSVSSFHTASRPTPPQCSLWKASVYILGAAGSNIVFMAVLSDSVVLAVHRINSDGTGASRFSEFNAQMSAIARLHHHAAPCCLRPNQARGKPPHSP</sequence>
<organism evidence="1">
    <name type="scientific">Oryza nivara</name>
    <name type="common">Indian wild rice</name>
    <name type="synonym">Oryza sativa f. spontanea</name>
    <dbReference type="NCBI Taxonomy" id="4536"/>
    <lineage>
        <taxon>Eukaryota</taxon>
        <taxon>Viridiplantae</taxon>
        <taxon>Streptophyta</taxon>
        <taxon>Embryophyta</taxon>
        <taxon>Tracheophyta</taxon>
        <taxon>Spermatophyta</taxon>
        <taxon>Magnoliopsida</taxon>
        <taxon>Liliopsida</taxon>
        <taxon>Poales</taxon>
        <taxon>Poaceae</taxon>
        <taxon>BOP clade</taxon>
        <taxon>Oryzoideae</taxon>
        <taxon>Oryzeae</taxon>
        <taxon>Oryzinae</taxon>
        <taxon>Oryza</taxon>
    </lineage>
</organism>
<dbReference type="OMA" id="SNIVFMA"/>
<dbReference type="AlphaFoldDB" id="A0A0E0FKE0"/>
<dbReference type="Gramene" id="ONIVA01G14400.1">
    <property type="protein sequence ID" value="ONIVA01G14400.1"/>
    <property type="gene ID" value="ONIVA01G14400"/>
</dbReference>
<evidence type="ECO:0000313" key="2">
    <source>
        <dbReference type="Proteomes" id="UP000006591"/>
    </source>
</evidence>
<name>A0A0E0FKE0_ORYNI</name>
<proteinExistence type="predicted"/>
<keyword evidence="2" id="KW-1185">Reference proteome</keyword>
<reference evidence="1" key="1">
    <citation type="submission" date="2015-04" db="UniProtKB">
        <authorList>
            <consortium name="EnsemblPlants"/>
        </authorList>
    </citation>
    <scope>IDENTIFICATION</scope>
    <source>
        <strain evidence="1">SL10</strain>
    </source>
</reference>
<reference evidence="1" key="2">
    <citation type="submission" date="2018-04" db="EMBL/GenBank/DDBJ databases">
        <title>OnivRS2 (Oryza nivara Reference Sequence Version 2).</title>
        <authorList>
            <person name="Zhang J."/>
            <person name="Kudrna D."/>
            <person name="Lee S."/>
            <person name="Talag J."/>
            <person name="Rajasekar S."/>
            <person name="Welchert J."/>
            <person name="Hsing Y.-I."/>
            <person name="Wing R.A."/>
        </authorList>
    </citation>
    <scope>NUCLEOTIDE SEQUENCE [LARGE SCALE GENOMIC DNA]</scope>
</reference>
<evidence type="ECO:0000313" key="1">
    <source>
        <dbReference type="EnsemblPlants" id="ONIVA01G14400.1"/>
    </source>
</evidence>
<dbReference type="Proteomes" id="UP000006591">
    <property type="component" value="Chromosome 1"/>
</dbReference>
<dbReference type="EnsemblPlants" id="ONIVA01G14400.1">
    <property type="protein sequence ID" value="ONIVA01G14400.1"/>
    <property type="gene ID" value="ONIVA01G14400"/>
</dbReference>
<accession>A0A0E0FKE0</accession>
<dbReference type="HOGENOM" id="CLU_1436457_0_0_1"/>
<protein>
    <submittedName>
        <fullName evidence="1">Uncharacterized protein</fullName>
    </submittedName>
</protein>